<dbReference type="PANTHER" id="PTHR38390:SF2">
    <property type="entry name" value="OS01G0103900 PROTEIN"/>
    <property type="match status" value="1"/>
</dbReference>
<protein>
    <submittedName>
        <fullName evidence="2">Uncharacterized protein LOC116193956</fullName>
    </submittedName>
</protein>
<dbReference type="GeneID" id="116193956"/>
<evidence type="ECO:0000313" key="1">
    <source>
        <dbReference type="Proteomes" id="UP000515151"/>
    </source>
</evidence>
<evidence type="ECO:0000313" key="2">
    <source>
        <dbReference type="RefSeq" id="XP_031378553.1"/>
    </source>
</evidence>
<name>A0A6P8CBV0_PUNGR</name>
<proteinExistence type="predicted"/>
<reference evidence="1" key="1">
    <citation type="journal article" date="2020" name="Plant Biotechnol. J.">
        <title>The pomegranate (Punica granatum L.) draft genome dissects genetic divergence between soft- and hard-seeded cultivars.</title>
        <authorList>
            <person name="Luo X."/>
            <person name="Li H."/>
            <person name="Wu Z."/>
            <person name="Yao W."/>
            <person name="Zhao P."/>
            <person name="Cao D."/>
            <person name="Yu H."/>
            <person name="Li K."/>
            <person name="Poudel K."/>
            <person name="Zhao D."/>
            <person name="Zhang F."/>
            <person name="Xia X."/>
            <person name="Chen L."/>
            <person name="Wang Q."/>
            <person name="Jing D."/>
            <person name="Cao S."/>
        </authorList>
    </citation>
    <scope>NUCLEOTIDE SEQUENCE [LARGE SCALE GENOMIC DNA]</scope>
    <source>
        <strain evidence="1">cv. Tunisia</strain>
    </source>
</reference>
<gene>
    <name evidence="2" type="primary">LOC116193956</name>
</gene>
<dbReference type="Proteomes" id="UP000515151">
    <property type="component" value="Chromosome 2"/>
</dbReference>
<dbReference type="PANTHER" id="PTHR38390">
    <property type="entry name" value="OS01G0103900 PROTEIN"/>
    <property type="match status" value="1"/>
</dbReference>
<reference evidence="2" key="2">
    <citation type="submission" date="2025-08" db="UniProtKB">
        <authorList>
            <consortium name="RefSeq"/>
        </authorList>
    </citation>
    <scope>IDENTIFICATION</scope>
    <source>
        <tissue evidence="2">Leaf</tissue>
    </source>
</reference>
<sequence>MGVLCLVVDLPTLPPPLLDPLKQCLLHLANYYAISSSSSSTSLGDCIALFYILSSPSPELKVAYRPSNSGGFSLHDFHHAVKGLPVDAFFPDPTYTCGFGSSLLPLSLIGLLILLATDQLLSWWSDDSDAIATKVVVLTSSLPPAVDADLHKSLLDAADKCISIEFVFFETRSNHLYDMLEINNAFSESISHLDNCSLRTCLPGLSIHIPFLTYPKRFSRDFVMTIEKLPLHQFLCWEAADNWYMSFIKFSSALLLFAEARILDGMVKIWLRDLKDETEEQIPVCFIFKNNLLGSVNQILCNLSIHVAPILDGFSPCQTCRCHGIILNEAAASKTARMCCPITGHDLGCIDVVESSVKIGEKMSLFLPDSSKLINCQKVSTPIDFNVTERTNLGSLSEGVMVGAPHVVTPAAGHEIGETSDEMNELNAQLFQGVCRVLHSLDQGLVCYSKYNVEAKRSALFPCYYILQPSENGPMLLRRVAGLEETLPVLNMEKYFGSTVTKEIESSVQASILMVESIDYDPFLHPRGFHKNLNLLVEESIQFRPAPPPEEKVLTSDLNTSNANTIRSMDFVVDLTRGGEELEEEWEQLVVNEVPSVAAQAHAPTPATANQRGSKEAAASAADDKTWRILERLEAPGSNRFIHKNIDATATSNKLIRPNFQRLKRKLR</sequence>
<keyword evidence="1" id="KW-1185">Reference proteome</keyword>
<dbReference type="RefSeq" id="XP_031378553.1">
    <property type="nucleotide sequence ID" value="XM_031522693.1"/>
</dbReference>
<accession>A0A6P8CBV0</accession>
<dbReference type="AlphaFoldDB" id="A0A6P8CBV0"/>
<dbReference type="OrthoDB" id="1906673at2759"/>
<organism evidence="1 2">
    <name type="scientific">Punica granatum</name>
    <name type="common">Pomegranate</name>
    <dbReference type="NCBI Taxonomy" id="22663"/>
    <lineage>
        <taxon>Eukaryota</taxon>
        <taxon>Viridiplantae</taxon>
        <taxon>Streptophyta</taxon>
        <taxon>Embryophyta</taxon>
        <taxon>Tracheophyta</taxon>
        <taxon>Spermatophyta</taxon>
        <taxon>Magnoliopsida</taxon>
        <taxon>eudicotyledons</taxon>
        <taxon>Gunneridae</taxon>
        <taxon>Pentapetalae</taxon>
        <taxon>rosids</taxon>
        <taxon>malvids</taxon>
        <taxon>Myrtales</taxon>
        <taxon>Lythraceae</taxon>
        <taxon>Punica</taxon>
    </lineage>
</organism>